<feature type="non-terminal residue" evidence="4">
    <location>
        <position position="65"/>
    </location>
</feature>
<dbReference type="Gene3D" id="3.40.50.1820">
    <property type="entry name" value="alpha/beta hydrolase"/>
    <property type="match status" value="1"/>
</dbReference>
<dbReference type="AlphaFoldDB" id="A0AAV4DTC3"/>
<keyword evidence="2" id="KW-0963">Cytoplasm</keyword>
<name>A0AAV4DTC3_9GAST</name>
<sequence length="65" mass="7053">MLCYRIFSLWTRVATWGCRAVAIDSPGKGKTTDTIDYSLNADFLAALIATLNLEKVVIVSPSMSG</sequence>
<dbReference type="PANTHER" id="PTHR46197">
    <property type="entry name" value="PROTEIN ABHD14B-LIKE"/>
    <property type="match status" value="1"/>
</dbReference>
<organism evidence="4 5">
    <name type="scientific">Plakobranchus ocellatus</name>
    <dbReference type="NCBI Taxonomy" id="259542"/>
    <lineage>
        <taxon>Eukaryota</taxon>
        <taxon>Metazoa</taxon>
        <taxon>Spiralia</taxon>
        <taxon>Lophotrochozoa</taxon>
        <taxon>Mollusca</taxon>
        <taxon>Gastropoda</taxon>
        <taxon>Heterobranchia</taxon>
        <taxon>Euthyneura</taxon>
        <taxon>Panpulmonata</taxon>
        <taxon>Sacoglossa</taxon>
        <taxon>Placobranchoidea</taxon>
        <taxon>Plakobranchidae</taxon>
        <taxon>Plakobranchus</taxon>
    </lineage>
</organism>
<gene>
    <name evidence="4" type="ORF">PoB_007392400</name>
</gene>
<keyword evidence="3" id="KW-0732">Signal</keyword>
<keyword evidence="5" id="KW-1185">Reference proteome</keyword>
<evidence type="ECO:0000256" key="2">
    <source>
        <dbReference type="ARBA" id="ARBA00022490"/>
    </source>
</evidence>
<dbReference type="SUPFAM" id="SSF53474">
    <property type="entry name" value="alpha/beta-Hydrolases"/>
    <property type="match status" value="1"/>
</dbReference>
<reference evidence="4 5" key="1">
    <citation type="journal article" date="2021" name="Elife">
        <title>Chloroplast acquisition without the gene transfer in kleptoplastic sea slugs, Plakobranchus ocellatus.</title>
        <authorList>
            <person name="Maeda T."/>
            <person name="Takahashi S."/>
            <person name="Yoshida T."/>
            <person name="Shimamura S."/>
            <person name="Takaki Y."/>
            <person name="Nagai Y."/>
            <person name="Toyoda A."/>
            <person name="Suzuki Y."/>
            <person name="Arimoto A."/>
            <person name="Ishii H."/>
            <person name="Satoh N."/>
            <person name="Nishiyama T."/>
            <person name="Hasebe M."/>
            <person name="Maruyama T."/>
            <person name="Minagawa J."/>
            <person name="Obokata J."/>
            <person name="Shigenobu S."/>
        </authorList>
    </citation>
    <scope>NUCLEOTIDE SEQUENCE [LARGE SCALE GENOMIC DNA]</scope>
</reference>
<evidence type="ECO:0000313" key="4">
    <source>
        <dbReference type="EMBL" id="GFO47419.1"/>
    </source>
</evidence>
<dbReference type="Proteomes" id="UP000735302">
    <property type="component" value="Unassembled WGS sequence"/>
</dbReference>
<dbReference type="InterPro" id="IPR029058">
    <property type="entry name" value="AB_hydrolase_fold"/>
</dbReference>
<dbReference type="PANTHER" id="PTHR46197:SF3">
    <property type="entry name" value="AB HYDROLASE-1 DOMAIN-CONTAINING PROTEIN"/>
    <property type="match status" value="1"/>
</dbReference>
<dbReference type="EMBL" id="BLXT01008312">
    <property type="protein sequence ID" value="GFO47419.1"/>
    <property type="molecule type" value="Genomic_DNA"/>
</dbReference>
<proteinExistence type="predicted"/>
<evidence type="ECO:0000313" key="5">
    <source>
        <dbReference type="Proteomes" id="UP000735302"/>
    </source>
</evidence>
<dbReference type="GO" id="GO:0005737">
    <property type="term" value="C:cytoplasm"/>
    <property type="evidence" value="ECO:0007669"/>
    <property type="project" value="UniProtKB-SubCell"/>
</dbReference>
<feature type="signal peptide" evidence="3">
    <location>
        <begin position="1"/>
        <end position="20"/>
    </location>
</feature>
<evidence type="ECO:0000256" key="3">
    <source>
        <dbReference type="SAM" id="SignalP"/>
    </source>
</evidence>
<evidence type="ECO:0000256" key="1">
    <source>
        <dbReference type="ARBA" id="ARBA00004496"/>
    </source>
</evidence>
<protein>
    <submittedName>
        <fullName evidence="4">Protein abhd14b</fullName>
    </submittedName>
</protein>
<comment type="caution">
    <text evidence="4">The sequence shown here is derived from an EMBL/GenBank/DDBJ whole genome shotgun (WGS) entry which is preliminary data.</text>
</comment>
<accession>A0AAV4DTC3</accession>
<feature type="chain" id="PRO_5043875999" evidence="3">
    <location>
        <begin position="21"/>
        <end position="65"/>
    </location>
</feature>
<comment type="subcellular location">
    <subcellularLocation>
        <location evidence="1">Cytoplasm</location>
    </subcellularLocation>
</comment>